<dbReference type="EMBL" id="CAJJDO010000119">
    <property type="protein sequence ID" value="CAD8198670.1"/>
    <property type="molecule type" value="Genomic_DNA"/>
</dbReference>
<dbReference type="InterPro" id="IPR018488">
    <property type="entry name" value="cNMP-bd_CS"/>
</dbReference>
<accession>A0A8S1XC72</accession>
<dbReference type="InterPro" id="IPR000595">
    <property type="entry name" value="cNMP-bd_dom"/>
</dbReference>
<evidence type="ECO:0000259" key="1">
    <source>
        <dbReference type="PROSITE" id="PS50042"/>
    </source>
</evidence>
<dbReference type="PANTHER" id="PTHR23011">
    <property type="entry name" value="CYCLIC NUCLEOTIDE-BINDING DOMAIN CONTAINING PROTEIN"/>
    <property type="match status" value="1"/>
</dbReference>
<dbReference type="Proteomes" id="UP000689195">
    <property type="component" value="Unassembled WGS sequence"/>
</dbReference>
<dbReference type="AlphaFoldDB" id="A0A8S1XC72"/>
<reference evidence="2" key="1">
    <citation type="submission" date="2021-01" db="EMBL/GenBank/DDBJ databases">
        <authorList>
            <consortium name="Genoscope - CEA"/>
            <person name="William W."/>
        </authorList>
    </citation>
    <scope>NUCLEOTIDE SEQUENCE</scope>
</reference>
<dbReference type="OrthoDB" id="291970at2759"/>
<gene>
    <name evidence="2" type="ORF">PPENT_87.1.T1190117</name>
</gene>
<feature type="domain" description="Cyclic nucleotide-binding" evidence="1">
    <location>
        <begin position="63"/>
        <end position="186"/>
    </location>
</feature>
<comment type="caution">
    <text evidence="2">The sequence shown here is derived from an EMBL/GenBank/DDBJ whole genome shotgun (WGS) entry which is preliminary data.</text>
</comment>
<sequence length="324" mass="38007">MFQFSDKQISENKRRKSELASLINELTIDQKISLCVEILEKNPEHRKSEDIQVIQAFTSQNKFLKQIQQEEGEITLRECYKRMFIEIYEENQVVLEQGDKAYSFFIILSGNVSVYVYKDPKLDIKIEGLDRATIIKKRSFNTNKLIQGESFGEMALLNDNLRSASIICDSKCIFGVLNKKDYKEILQKVYENRVNQQLKEFHSCMRQYNVSTKLLDILFNAFQSFHYQFRQTVYSQGQQSKQEIYLIKNGEFLITENNDNLSSPKKFVSYVALLQKGQFFGDHECFLNIEKRQQNVICNSENGKCLFIKRISKIGKKIKTSYSR</sequence>
<evidence type="ECO:0000313" key="2">
    <source>
        <dbReference type="EMBL" id="CAD8198670.1"/>
    </source>
</evidence>
<dbReference type="CDD" id="cd00038">
    <property type="entry name" value="CAP_ED"/>
    <property type="match status" value="2"/>
</dbReference>
<proteinExistence type="predicted"/>
<feature type="domain" description="Cyclic nucleotide-binding" evidence="1">
    <location>
        <begin position="242"/>
        <end position="310"/>
    </location>
</feature>
<dbReference type="PANTHER" id="PTHR23011:SF28">
    <property type="entry name" value="CYCLIC NUCLEOTIDE-BINDING DOMAIN CONTAINING PROTEIN"/>
    <property type="match status" value="1"/>
</dbReference>
<dbReference type="Pfam" id="PF00027">
    <property type="entry name" value="cNMP_binding"/>
    <property type="match status" value="1"/>
</dbReference>
<dbReference type="PROSITE" id="PS00889">
    <property type="entry name" value="CNMP_BINDING_2"/>
    <property type="match status" value="1"/>
</dbReference>
<name>A0A8S1XC72_9CILI</name>
<dbReference type="PROSITE" id="PS50042">
    <property type="entry name" value="CNMP_BINDING_3"/>
    <property type="match status" value="2"/>
</dbReference>
<organism evidence="2 3">
    <name type="scientific">Paramecium pentaurelia</name>
    <dbReference type="NCBI Taxonomy" id="43138"/>
    <lineage>
        <taxon>Eukaryota</taxon>
        <taxon>Sar</taxon>
        <taxon>Alveolata</taxon>
        <taxon>Ciliophora</taxon>
        <taxon>Intramacronucleata</taxon>
        <taxon>Oligohymenophorea</taxon>
        <taxon>Peniculida</taxon>
        <taxon>Parameciidae</taxon>
        <taxon>Paramecium</taxon>
    </lineage>
</organism>
<evidence type="ECO:0000313" key="3">
    <source>
        <dbReference type="Proteomes" id="UP000689195"/>
    </source>
</evidence>
<keyword evidence="3" id="KW-1185">Reference proteome</keyword>
<protein>
    <recommendedName>
        <fullName evidence="1">Cyclic nucleotide-binding domain-containing protein</fullName>
    </recommendedName>
</protein>